<gene>
    <name evidence="1" type="ORF">GMC94_01655</name>
</gene>
<dbReference type="AlphaFoldDB" id="A0A7X2X2Q9"/>
<dbReference type="Proteomes" id="UP000441330">
    <property type="component" value="Unassembled WGS sequence"/>
</dbReference>
<organism evidence="1 2">
    <name type="scientific">Streptococcus parasanguinis</name>
    <dbReference type="NCBI Taxonomy" id="1318"/>
    <lineage>
        <taxon>Bacteria</taxon>
        <taxon>Bacillati</taxon>
        <taxon>Bacillota</taxon>
        <taxon>Bacilli</taxon>
        <taxon>Lactobacillales</taxon>
        <taxon>Streptococcaceae</taxon>
        <taxon>Streptococcus</taxon>
    </lineage>
</organism>
<protein>
    <submittedName>
        <fullName evidence="1">Abi family protein</fullName>
    </submittedName>
</protein>
<dbReference type="InterPro" id="IPR011664">
    <property type="entry name" value="Abi_system_AbiD/AbiF-like"/>
</dbReference>
<accession>A0A7X2X2Q9</accession>
<reference evidence="1 2" key="1">
    <citation type="journal article" date="2019" name="Nat. Med.">
        <title>A library of human gut bacterial isolates paired with longitudinal multiomics data enables mechanistic microbiome research.</title>
        <authorList>
            <person name="Poyet M."/>
            <person name="Groussin M."/>
            <person name="Gibbons S.M."/>
            <person name="Avila-Pacheco J."/>
            <person name="Jiang X."/>
            <person name="Kearney S.M."/>
            <person name="Perrotta A.R."/>
            <person name="Berdy B."/>
            <person name="Zhao S."/>
            <person name="Lieberman T.D."/>
            <person name="Swanson P.K."/>
            <person name="Smith M."/>
            <person name="Roesemann S."/>
            <person name="Alexander J.E."/>
            <person name="Rich S.A."/>
            <person name="Livny J."/>
            <person name="Vlamakis H."/>
            <person name="Clish C."/>
            <person name="Bullock K."/>
            <person name="Deik A."/>
            <person name="Scott J."/>
            <person name="Pierce K.A."/>
            <person name="Xavier R.J."/>
            <person name="Alm E.J."/>
        </authorList>
    </citation>
    <scope>NUCLEOTIDE SEQUENCE [LARGE SCALE GENOMIC DNA]</scope>
    <source>
        <strain evidence="1 2">BIOML-A1</strain>
    </source>
</reference>
<evidence type="ECO:0000313" key="2">
    <source>
        <dbReference type="Proteomes" id="UP000441330"/>
    </source>
</evidence>
<sequence length="298" mass="35527">MDKPKLSFDDLCTRLNEKNISFNHHSKEEVITYLKNRSYYYKISSYRKNFPKTPEGKYENLDFLDLTVCASLDVRLRELLLLMCLDVEHSLKTKLMAILTEEESENGYSIIEEFEDEYPEKFRKIIDEFRSNKYKRDMFQKRTTLSVWVFLEVISYGAFTSLSELYTRKVALKPDPLYTSQHKLIKNIRNSCAHNNVFLINLFDSKDHVKQPDAKTKSYANSMRINLGLVHYPKIIDIINLFYLHKKLCSDELNYRRLEECNIIIQKYQDNISTFDKSELRIKKFFNSIFIKCVDFLK</sequence>
<dbReference type="EMBL" id="WMZJ01000001">
    <property type="protein sequence ID" value="MTS53605.1"/>
    <property type="molecule type" value="Genomic_DNA"/>
</dbReference>
<name>A0A7X2X2Q9_STRPA</name>
<evidence type="ECO:0000313" key="1">
    <source>
        <dbReference type="EMBL" id="MTS53605.1"/>
    </source>
</evidence>
<comment type="caution">
    <text evidence="1">The sequence shown here is derived from an EMBL/GenBank/DDBJ whole genome shotgun (WGS) entry which is preliminary data.</text>
</comment>
<dbReference type="Pfam" id="PF07751">
    <property type="entry name" value="Abi_2"/>
    <property type="match status" value="1"/>
</dbReference>
<proteinExistence type="predicted"/>
<dbReference type="RefSeq" id="WP_129824070.1">
    <property type="nucleotide sequence ID" value="NZ_RCYS01000001.1"/>
</dbReference>